<dbReference type="OrthoDB" id="284070at2"/>
<protein>
    <recommendedName>
        <fullName evidence="4">Branched-chain amino acid aminotransferase</fullName>
    </recommendedName>
</protein>
<keyword evidence="1" id="KW-1133">Transmembrane helix</keyword>
<dbReference type="Proteomes" id="UP000315724">
    <property type="component" value="Chromosome"/>
</dbReference>
<dbReference type="EMBL" id="CP036267">
    <property type="protein sequence ID" value="QDT34165.1"/>
    <property type="molecule type" value="Genomic_DNA"/>
</dbReference>
<keyword evidence="1" id="KW-0472">Membrane</keyword>
<keyword evidence="1" id="KW-0812">Transmembrane</keyword>
<evidence type="ECO:0008006" key="4">
    <source>
        <dbReference type="Google" id="ProtNLM"/>
    </source>
</evidence>
<evidence type="ECO:0000313" key="3">
    <source>
        <dbReference type="Proteomes" id="UP000315724"/>
    </source>
</evidence>
<dbReference type="RefSeq" id="WP_145201671.1">
    <property type="nucleotide sequence ID" value="NZ_CP036267.1"/>
</dbReference>
<name>A0A517QRD8_9PLAN</name>
<feature type="transmembrane region" description="Helical" evidence="1">
    <location>
        <begin position="15"/>
        <end position="36"/>
    </location>
</feature>
<gene>
    <name evidence="2" type="ORF">Mal48_34250</name>
</gene>
<evidence type="ECO:0000313" key="2">
    <source>
        <dbReference type="EMBL" id="QDT34165.1"/>
    </source>
</evidence>
<organism evidence="2 3">
    <name type="scientific">Thalassoglobus polymorphus</name>
    <dbReference type="NCBI Taxonomy" id="2527994"/>
    <lineage>
        <taxon>Bacteria</taxon>
        <taxon>Pseudomonadati</taxon>
        <taxon>Planctomycetota</taxon>
        <taxon>Planctomycetia</taxon>
        <taxon>Planctomycetales</taxon>
        <taxon>Planctomycetaceae</taxon>
        <taxon>Thalassoglobus</taxon>
    </lineage>
</organism>
<accession>A0A517QRD8</accession>
<proteinExistence type="predicted"/>
<sequence length="98" mass="10328">MSLIFNQLLSDEAGFIVSAELVLVATVLILGLLVGLSELALNITSELESVGSAFGHLNQGYVIEGLTGHVGEKVGHIFEDIPSFCSDQGDIVCDLLNP</sequence>
<keyword evidence="3" id="KW-1185">Reference proteome</keyword>
<reference evidence="2 3" key="1">
    <citation type="submission" date="2019-02" db="EMBL/GenBank/DDBJ databases">
        <title>Deep-cultivation of Planctomycetes and their phenomic and genomic characterization uncovers novel biology.</title>
        <authorList>
            <person name="Wiegand S."/>
            <person name="Jogler M."/>
            <person name="Boedeker C."/>
            <person name="Pinto D."/>
            <person name="Vollmers J."/>
            <person name="Rivas-Marin E."/>
            <person name="Kohn T."/>
            <person name="Peeters S.H."/>
            <person name="Heuer A."/>
            <person name="Rast P."/>
            <person name="Oberbeckmann S."/>
            <person name="Bunk B."/>
            <person name="Jeske O."/>
            <person name="Meyerdierks A."/>
            <person name="Storesund J.E."/>
            <person name="Kallscheuer N."/>
            <person name="Luecker S."/>
            <person name="Lage O.M."/>
            <person name="Pohl T."/>
            <person name="Merkel B.J."/>
            <person name="Hornburger P."/>
            <person name="Mueller R.-W."/>
            <person name="Bruemmer F."/>
            <person name="Labrenz M."/>
            <person name="Spormann A.M."/>
            <person name="Op den Camp H."/>
            <person name="Overmann J."/>
            <person name="Amann R."/>
            <person name="Jetten M.S.M."/>
            <person name="Mascher T."/>
            <person name="Medema M.H."/>
            <person name="Devos D.P."/>
            <person name="Kaster A.-K."/>
            <person name="Ovreas L."/>
            <person name="Rohde M."/>
            <person name="Galperin M.Y."/>
            <person name="Jogler C."/>
        </authorList>
    </citation>
    <scope>NUCLEOTIDE SEQUENCE [LARGE SCALE GENOMIC DNA]</scope>
    <source>
        <strain evidence="2 3">Mal48</strain>
    </source>
</reference>
<dbReference type="KEGG" id="tpol:Mal48_34250"/>
<evidence type="ECO:0000256" key="1">
    <source>
        <dbReference type="SAM" id="Phobius"/>
    </source>
</evidence>
<dbReference type="AlphaFoldDB" id="A0A517QRD8"/>